<evidence type="ECO:0000256" key="19">
    <source>
        <dbReference type="ARBA" id="ARBA00031203"/>
    </source>
</evidence>
<comment type="similarity">
    <text evidence="4">Belongs to the glycosyltransferase 16 (GT16) protein family.</text>
</comment>
<comment type="catalytic activity">
    <reaction evidence="22">
        <text>an N(4)-{beta-D-GlcNAc-(1-&gt;2)-alpha-D-Man-(1-&gt;3)-[alpha-D-Man-(1-&gt;6)]-beta-D-Man-(1-&gt;4)-beta-D-GlcNAc-(1-&gt;4)-beta-D-GlcNAc}-L-asparaginyl-[protein] + UDP-N-acetyl-alpha-D-glucosamine = N(4)-{beta-D-GlcNAc-(1-&gt;2)-alpha-D-Man-(1-&gt;3)-[beta-D-GlcNAc-(1-&gt;2)-alpha-D-Man-(1-&gt;6)]-beta-D-Man-(1-&gt;4)-beta-D-GlcNAc-(1-&gt;4)-beta-D-GlcNAc}-L-asparaginyl-[protein] + UDP + H(+)</text>
        <dbReference type="Rhea" id="RHEA:12941"/>
        <dbReference type="Rhea" id="RHEA-COMP:13526"/>
        <dbReference type="Rhea" id="RHEA-COMP:14369"/>
        <dbReference type="ChEBI" id="CHEBI:15378"/>
        <dbReference type="ChEBI" id="CHEBI:57705"/>
        <dbReference type="ChEBI" id="CHEBI:58223"/>
        <dbReference type="ChEBI" id="CHEBI:60615"/>
        <dbReference type="ChEBI" id="CHEBI:60651"/>
        <dbReference type="EC" id="2.4.1.143"/>
    </reaction>
</comment>
<reference evidence="27" key="2">
    <citation type="submission" date="2023-03" db="EMBL/GenBank/DDBJ databases">
        <authorList>
            <person name="Inwood S.N."/>
            <person name="Skelly J.G."/>
            <person name="Guhlin J."/>
            <person name="Harrop T.W.R."/>
            <person name="Goldson S.G."/>
            <person name="Dearden P.K."/>
        </authorList>
    </citation>
    <scope>NUCLEOTIDE SEQUENCE</scope>
    <source>
        <strain evidence="27">Irish</strain>
        <tissue evidence="27">Whole body</tissue>
    </source>
</reference>
<keyword evidence="7" id="KW-0328">Glycosyltransferase</keyword>
<keyword evidence="12 26" id="KW-1133">Transmembrane helix</keyword>
<evidence type="ECO:0000256" key="9">
    <source>
        <dbReference type="ARBA" id="ARBA00022692"/>
    </source>
</evidence>
<keyword evidence="9 26" id="KW-0812">Transmembrane</keyword>
<evidence type="ECO:0000256" key="16">
    <source>
        <dbReference type="ARBA" id="ARBA00023180"/>
    </source>
</evidence>
<evidence type="ECO:0000256" key="12">
    <source>
        <dbReference type="ARBA" id="ARBA00022989"/>
    </source>
</evidence>
<evidence type="ECO:0000256" key="24">
    <source>
        <dbReference type="PIRSR" id="PIRSR607754-2"/>
    </source>
</evidence>
<evidence type="ECO:0000256" key="1">
    <source>
        <dbReference type="ARBA" id="ARBA00001936"/>
    </source>
</evidence>
<feature type="transmembrane region" description="Helical" evidence="26">
    <location>
        <begin position="69"/>
        <end position="89"/>
    </location>
</feature>
<evidence type="ECO:0000256" key="22">
    <source>
        <dbReference type="ARBA" id="ARBA00093257"/>
    </source>
</evidence>
<evidence type="ECO:0000256" key="5">
    <source>
        <dbReference type="ARBA" id="ARBA00012613"/>
    </source>
</evidence>
<organism evidence="27 28">
    <name type="scientific">Microctonus aethiopoides</name>
    <dbReference type="NCBI Taxonomy" id="144406"/>
    <lineage>
        <taxon>Eukaryota</taxon>
        <taxon>Metazoa</taxon>
        <taxon>Ecdysozoa</taxon>
        <taxon>Arthropoda</taxon>
        <taxon>Hexapoda</taxon>
        <taxon>Insecta</taxon>
        <taxon>Pterygota</taxon>
        <taxon>Neoptera</taxon>
        <taxon>Endopterygota</taxon>
        <taxon>Hymenoptera</taxon>
        <taxon>Apocrita</taxon>
        <taxon>Ichneumonoidea</taxon>
        <taxon>Braconidae</taxon>
        <taxon>Euphorinae</taxon>
        <taxon>Microctonus</taxon>
    </lineage>
</organism>
<evidence type="ECO:0000313" key="28">
    <source>
        <dbReference type="Proteomes" id="UP001168990"/>
    </source>
</evidence>
<dbReference type="AlphaFoldDB" id="A0AA39C4N1"/>
<dbReference type="EMBL" id="JAQQBS010001425">
    <property type="protein sequence ID" value="KAK0157793.1"/>
    <property type="molecule type" value="Genomic_DNA"/>
</dbReference>
<evidence type="ECO:0000256" key="11">
    <source>
        <dbReference type="ARBA" id="ARBA00022968"/>
    </source>
</evidence>
<evidence type="ECO:0000256" key="7">
    <source>
        <dbReference type="ARBA" id="ARBA00022676"/>
    </source>
</evidence>
<evidence type="ECO:0000256" key="4">
    <source>
        <dbReference type="ARBA" id="ARBA00011011"/>
    </source>
</evidence>
<evidence type="ECO:0000256" key="6">
    <source>
        <dbReference type="ARBA" id="ARBA00014817"/>
    </source>
</evidence>
<dbReference type="PANTHER" id="PTHR12871">
    <property type="entry name" value="BETA-1,2-N-ACETYLGLUCOSAMINYLTRANSFERASE II"/>
    <property type="match status" value="1"/>
</dbReference>
<dbReference type="Gene3D" id="3.90.550.10">
    <property type="entry name" value="Spore Coat Polysaccharide Biosynthesis Protein SpsA, Chain A"/>
    <property type="match status" value="1"/>
</dbReference>
<feature type="binding site" evidence="23">
    <location>
        <begin position="173"/>
        <end position="177"/>
    </location>
    <ligand>
        <name>substrate</name>
    </ligand>
</feature>
<feature type="disulfide bond" evidence="25">
    <location>
        <begin position="389"/>
        <end position="503"/>
    </location>
</feature>
<feature type="disulfide bond" evidence="25">
    <location>
        <begin position="384"/>
        <end position="407"/>
    </location>
</feature>
<evidence type="ECO:0000256" key="8">
    <source>
        <dbReference type="ARBA" id="ARBA00022679"/>
    </source>
</evidence>
<dbReference type="Proteomes" id="UP001168990">
    <property type="component" value="Unassembled WGS sequence"/>
</dbReference>
<comment type="pathway">
    <text evidence="3">Protein modification; protein glycosylation.</text>
</comment>
<comment type="caution">
    <text evidence="27">The sequence shown here is derived from an EMBL/GenBank/DDBJ whole genome shotgun (WGS) entry which is preliminary data.</text>
</comment>
<gene>
    <name evidence="27" type="ORF">PV328_011485</name>
</gene>
<evidence type="ECO:0000256" key="23">
    <source>
        <dbReference type="PIRSR" id="PIRSR607754-1"/>
    </source>
</evidence>
<dbReference type="PANTHER" id="PTHR12871:SF0">
    <property type="entry name" value="ALPHA-1,6-MANNOSYL-GLYCOPROTEIN 2-BETA-N-ACETYLGLUCOSAMINYLTRANSFERASE"/>
    <property type="match status" value="1"/>
</dbReference>
<dbReference type="EC" id="2.4.1.143" evidence="5"/>
<comment type="subcellular location">
    <subcellularLocation>
        <location evidence="2">Golgi apparatus membrane</location>
        <topology evidence="2">Single-pass type II membrane protein</topology>
    </subcellularLocation>
</comment>
<name>A0AA39C4N1_9HYME</name>
<keyword evidence="15 25" id="KW-1015">Disulfide bond</keyword>
<dbReference type="SUPFAM" id="SSF53448">
    <property type="entry name" value="Nucleotide-diphospho-sugar transferases"/>
    <property type="match status" value="1"/>
</dbReference>
<dbReference type="GO" id="GO:0009312">
    <property type="term" value="P:oligosaccharide biosynthetic process"/>
    <property type="evidence" value="ECO:0007669"/>
    <property type="project" value="InterPro"/>
</dbReference>
<keyword evidence="8" id="KW-0808">Transferase</keyword>
<keyword evidence="10 24" id="KW-0479">Metal-binding</keyword>
<keyword evidence="14 26" id="KW-0472">Membrane</keyword>
<dbReference type="GO" id="GO:0005795">
    <property type="term" value="C:Golgi stack"/>
    <property type="evidence" value="ECO:0007669"/>
    <property type="project" value="InterPro"/>
</dbReference>
<dbReference type="GO" id="GO:0008455">
    <property type="term" value="F:alpha-1,6-mannosylglycoprotein 2-beta-N-acetylglucosaminyltransferase activity"/>
    <property type="evidence" value="ECO:0007669"/>
    <property type="project" value="UniProtKB-EC"/>
</dbReference>
<keyword evidence="11" id="KW-0735">Signal-anchor</keyword>
<feature type="disulfide bond" evidence="25">
    <location>
        <begin position="246"/>
        <end position="260"/>
    </location>
</feature>
<protein>
    <recommendedName>
        <fullName evidence="6">Alpha-1,6-mannosyl-glycoprotein 2-beta-N-acetylglucosaminyltransferase</fullName>
        <ecNumber evidence="5">2.4.1.143</ecNumber>
    </recommendedName>
    <alternativeName>
        <fullName evidence="21">Beta-1,2-N-acetylglucosaminyltransferase II</fullName>
    </alternativeName>
    <alternativeName>
        <fullName evidence="20">GlcNAc-T II</fullName>
    </alternativeName>
    <alternativeName>
        <fullName evidence="19">Mannoside acetylglucosaminyltransferase 2</fullName>
    </alternativeName>
    <alternativeName>
        <fullName evidence="18">N-glycosyl-oligosaccharide-glycoprotein N-acetylglucosaminyltransferase II</fullName>
    </alternativeName>
</protein>
<feature type="binding site" evidence="23">
    <location>
        <position position="204"/>
    </location>
    <ligand>
        <name>substrate</name>
    </ligand>
</feature>
<evidence type="ECO:0000256" key="13">
    <source>
        <dbReference type="ARBA" id="ARBA00023034"/>
    </source>
</evidence>
<dbReference type="GO" id="GO:0000139">
    <property type="term" value="C:Golgi membrane"/>
    <property type="evidence" value="ECO:0007669"/>
    <property type="project" value="UniProtKB-SubCell"/>
</dbReference>
<proteinExistence type="inferred from homology"/>
<feature type="binding site" evidence="23">
    <location>
        <begin position="279"/>
        <end position="283"/>
    </location>
    <ligand>
        <name>substrate</name>
    </ligand>
</feature>
<evidence type="ECO:0000256" key="25">
    <source>
        <dbReference type="PIRSR" id="PIRSR607754-3"/>
    </source>
</evidence>
<dbReference type="GO" id="GO:0046872">
    <property type="term" value="F:metal ion binding"/>
    <property type="evidence" value="ECO:0007669"/>
    <property type="project" value="UniProtKB-KW"/>
</dbReference>
<evidence type="ECO:0000256" key="10">
    <source>
        <dbReference type="ARBA" id="ARBA00022723"/>
    </source>
</evidence>
<keyword evidence="17 24" id="KW-0464">Manganese</keyword>
<keyword evidence="16" id="KW-0325">Glycoprotein</keyword>
<evidence type="ECO:0000313" key="27">
    <source>
        <dbReference type="EMBL" id="KAK0157793.1"/>
    </source>
</evidence>
<accession>A0AA39C4N1</accession>
<dbReference type="InterPro" id="IPR029044">
    <property type="entry name" value="Nucleotide-diphossugar_trans"/>
</dbReference>
<sequence length="517" mass="59416">MDYEKYQISDPPTRDVSMRGKLNASDVERGLVKPYSVSSVYTRKKAGIIRGVTVVGGTRSGRGTILRTLIFVFLATFLWLQLHVISLTGRNLPSQSSINESLYALVPKQYHRFLKDRRNSTAQQGTNNTHGSFDDLDLIEIQRYIQRANNEQKILNDDAFAPLSQDSPIIIIQVHSRLTYLRHLIVSLAQAKDIERVLLVFSHDVWSPDINYLIQSVNFCRVMQIFYPYSIQTHPYTFPGEDPNDCPRNIDKQQAMTLKCINAHHPDLYGHYREAKFTQTKHHWWWKANRVFDQLTITRNHTGMVLFLEEDHYVAEDFLHVLQLMERTSKHSCERCNVLSLGTYLKTYNYYADSRKAEVIPWISSKHNMGMAFNRITWNKLRKCAAQFCSYDDYNWDWSLQYVAQTCLPPSVGAGAAPRVDSGLIAMVMRAPRVFHIGECGIHHKKNNCESTAVIAKVQNVLKSARVHMFPQQLTLTIGGVIKKTKLKKGNGGWGDLRDHELCLNMTINPILDTTFY</sequence>
<evidence type="ECO:0000256" key="18">
    <source>
        <dbReference type="ARBA" id="ARBA00029663"/>
    </source>
</evidence>
<feature type="binding site" evidence="24">
    <location>
        <position position="311"/>
    </location>
    <ligand>
        <name>Mn(2+)</name>
        <dbReference type="ChEBI" id="CHEBI:29035"/>
    </ligand>
</feature>
<dbReference type="Pfam" id="PF05060">
    <property type="entry name" value="MGAT2"/>
    <property type="match status" value="1"/>
</dbReference>
<evidence type="ECO:0000256" key="14">
    <source>
        <dbReference type="ARBA" id="ARBA00023136"/>
    </source>
</evidence>
<evidence type="ECO:0000256" key="3">
    <source>
        <dbReference type="ARBA" id="ARBA00004922"/>
    </source>
</evidence>
<evidence type="ECO:0000256" key="21">
    <source>
        <dbReference type="ARBA" id="ARBA00032915"/>
    </source>
</evidence>
<comment type="cofactor">
    <cofactor evidence="1 24">
        <name>Mn(2+)</name>
        <dbReference type="ChEBI" id="CHEBI:29035"/>
    </cofactor>
</comment>
<reference evidence="27" key="1">
    <citation type="journal article" date="2023" name="bioRxiv">
        <title>Scaffold-level genome assemblies of two parasitoid biocontrol wasps reveal the parthenogenesis mechanism and an associated novel virus.</title>
        <authorList>
            <person name="Inwood S."/>
            <person name="Skelly J."/>
            <person name="Guhlin J."/>
            <person name="Harrop T."/>
            <person name="Goldson S."/>
            <person name="Dearden P."/>
        </authorList>
    </citation>
    <scope>NUCLEOTIDE SEQUENCE</scope>
    <source>
        <strain evidence="27">Irish</strain>
        <tissue evidence="27">Whole body</tissue>
    </source>
</reference>
<evidence type="ECO:0000256" key="17">
    <source>
        <dbReference type="ARBA" id="ARBA00023211"/>
    </source>
</evidence>
<keyword evidence="28" id="KW-1185">Reference proteome</keyword>
<dbReference type="InterPro" id="IPR007754">
    <property type="entry name" value="GlcNAc_II"/>
</dbReference>
<feature type="binding site" evidence="24">
    <location>
        <position position="436"/>
    </location>
    <ligand>
        <name>Mn(2+)</name>
        <dbReference type="ChEBI" id="CHEBI:29035"/>
    </ligand>
</feature>
<evidence type="ECO:0000256" key="20">
    <source>
        <dbReference type="ARBA" id="ARBA00032552"/>
    </source>
</evidence>
<feature type="disulfide bond" evidence="25">
    <location>
        <begin position="333"/>
        <end position="336"/>
    </location>
</feature>
<feature type="disulfide bond" evidence="25">
    <location>
        <begin position="440"/>
        <end position="449"/>
    </location>
</feature>
<evidence type="ECO:0000256" key="26">
    <source>
        <dbReference type="SAM" id="Phobius"/>
    </source>
</evidence>
<evidence type="ECO:0000256" key="2">
    <source>
        <dbReference type="ARBA" id="ARBA00004323"/>
    </source>
</evidence>
<dbReference type="GO" id="GO:0006487">
    <property type="term" value="P:protein N-linked glycosylation"/>
    <property type="evidence" value="ECO:0007669"/>
    <property type="project" value="TreeGrafter"/>
</dbReference>
<evidence type="ECO:0000256" key="15">
    <source>
        <dbReference type="ARBA" id="ARBA00023157"/>
    </source>
</evidence>
<keyword evidence="13" id="KW-0333">Golgi apparatus</keyword>